<dbReference type="OrthoDB" id="9802365at2"/>
<keyword evidence="1" id="KW-0004">4Fe-4S</keyword>
<dbReference type="AlphaFoldDB" id="A0A5B9QTN7"/>
<evidence type="ECO:0000313" key="6">
    <source>
        <dbReference type="EMBL" id="QEG37471.1"/>
    </source>
</evidence>
<dbReference type="Pfam" id="PF00730">
    <property type="entry name" value="HhH-GPD"/>
    <property type="match status" value="1"/>
</dbReference>
<dbReference type="GO" id="GO:0016829">
    <property type="term" value="F:lyase activity"/>
    <property type="evidence" value="ECO:0007669"/>
    <property type="project" value="UniProtKB-KW"/>
</dbReference>
<dbReference type="PANTHER" id="PTHR10359">
    <property type="entry name" value="A/G-SPECIFIC ADENINE GLYCOSYLASE/ENDONUCLEASE III"/>
    <property type="match status" value="1"/>
</dbReference>
<dbReference type="Proteomes" id="UP000323917">
    <property type="component" value="Chromosome"/>
</dbReference>
<evidence type="ECO:0000256" key="1">
    <source>
        <dbReference type="ARBA" id="ARBA00022485"/>
    </source>
</evidence>
<evidence type="ECO:0000313" key="7">
    <source>
        <dbReference type="Proteomes" id="UP000323917"/>
    </source>
</evidence>
<gene>
    <name evidence="6" type="primary">pdg_2</name>
    <name evidence="6" type="ORF">Pr1d_48170</name>
</gene>
<evidence type="ECO:0000256" key="2">
    <source>
        <dbReference type="ARBA" id="ARBA00022723"/>
    </source>
</evidence>
<keyword evidence="7" id="KW-1185">Reference proteome</keyword>
<dbReference type="InterPro" id="IPR003265">
    <property type="entry name" value="HhH-GPD_domain"/>
</dbReference>
<dbReference type="Gene3D" id="1.10.1670.10">
    <property type="entry name" value="Helix-hairpin-Helix base-excision DNA repair enzymes (C-terminal)"/>
    <property type="match status" value="1"/>
</dbReference>
<dbReference type="RefSeq" id="WP_148075709.1">
    <property type="nucleotide sequence ID" value="NZ_CP042913.1"/>
</dbReference>
<dbReference type="GO" id="GO:0006284">
    <property type="term" value="P:base-excision repair"/>
    <property type="evidence" value="ECO:0007669"/>
    <property type="project" value="InterPro"/>
</dbReference>
<keyword evidence="6" id="KW-0456">Lyase</keyword>
<protein>
    <submittedName>
        <fullName evidence="6">Ultraviolet N-glycosylase/AP lyase</fullName>
    </submittedName>
</protein>
<dbReference type="InterPro" id="IPR011257">
    <property type="entry name" value="DNA_glycosylase"/>
</dbReference>
<feature type="domain" description="HhH-GPD" evidence="5">
    <location>
        <begin position="36"/>
        <end position="195"/>
    </location>
</feature>
<dbReference type="CDD" id="cd00056">
    <property type="entry name" value="ENDO3c"/>
    <property type="match status" value="1"/>
</dbReference>
<evidence type="ECO:0000256" key="3">
    <source>
        <dbReference type="ARBA" id="ARBA00023004"/>
    </source>
</evidence>
<dbReference type="KEGG" id="bgok:Pr1d_48170"/>
<proteinExistence type="predicted"/>
<dbReference type="PANTHER" id="PTHR10359:SF19">
    <property type="entry name" value="DNA REPAIR GLYCOSYLASE MJ1434-RELATED"/>
    <property type="match status" value="1"/>
</dbReference>
<keyword evidence="2" id="KW-0479">Metal-binding</keyword>
<dbReference type="SUPFAM" id="SSF48150">
    <property type="entry name" value="DNA-glycosylase"/>
    <property type="match status" value="1"/>
</dbReference>
<dbReference type="SMART" id="SM00478">
    <property type="entry name" value="ENDO3c"/>
    <property type="match status" value="1"/>
</dbReference>
<evidence type="ECO:0000259" key="5">
    <source>
        <dbReference type="SMART" id="SM00478"/>
    </source>
</evidence>
<organism evidence="6 7">
    <name type="scientific">Bythopirellula goksoeyrii</name>
    <dbReference type="NCBI Taxonomy" id="1400387"/>
    <lineage>
        <taxon>Bacteria</taxon>
        <taxon>Pseudomonadati</taxon>
        <taxon>Planctomycetota</taxon>
        <taxon>Planctomycetia</taxon>
        <taxon>Pirellulales</taxon>
        <taxon>Lacipirellulaceae</taxon>
        <taxon>Bythopirellula</taxon>
    </lineage>
</organism>
<dbReference type="GO" id="GO:0051539">
    <property type="term" value="F:4 iron, 4 sulfur cluster binding"/>
    <property type="evidence" value="ECO:0007669"/>
    <property type="project" value="UniProtKB-KW"/>
</dbReference>
<dbReference type="Gene3D" id="1.10.340.30">
    <property type="entry name" value="Hypothetical protein, domain 2"/>
    <property type="match status" value="1"/>
</dbReference>
<dbReference type="PIRSF" id="PIRSF001435">
    <property type="entry name" value="Nth"/>
    <property type="match status" value="1"/>
</dbReference>
<keyword evidence="4" id="KW-0411">Iron-sulfur</keyword>
<evidence type="ECO:0000256" key="4">
    <source>
        <dbReference type="ARBA" id="ARBA00023014"/>
    </source>
</evidence>
<name>A0A5B9QTN7_9BACT</name>
<dbReference type="EMBL" id="CP042913">
    <property type="protein sequence ID" value="QEG37471.1"/>
    <property type="molecule type" value="Genomic_DNA"/>
</dbReference>
<keyword evidence="3" id="KW-0408">Iron</keyword>
<reference evidence="6 7" key="1">
    <citation type="submission" date="2019-08" db="EMBL/GenBank/DDBJ databases">
        <title>Deep-cultivation of Planctomycetes and their phenomic and genomic characterization uncovers novel biology.</title>
        <authorList>
            <person name="Wiegand S."/>
            <person name="Jogler M."/>
            <person name="Boedeker C."/>
            <person name="Pinto D."/>
            <person name="Vollmers J."/>
            <person name="Rivas-Marin E."/>
            <person name="Kohn T."/>
            <person name="Peeters S.H."/>
            <person name="Heuer A."/>
            <person name="Rast P."/>
            <person name="Oberbeckmann S."/>
            <person name="Bunk B."/>
            <person name="Jeske O."/>
            <person name="Meyerdierks A."/>
            <person name="Storesund J.E."/>
            <person name="Kallscheuer N."/>
            <person name="Luecker S."/>
            <person name="Lage O.M."/>
            <person name="Pohl T."/>
            <person name="Merkel B.J."/>
            <person name="Hornburger P."/>
            <person name="Mueller R.-W."/>
            <person name="Bruemmer F."/>
            <person name="Labrenz M."/>
            <person name="Spormann A.M."/>
            <person name="Op den Camp H."/>
            <person name="Overmann J."/>
            <person name="Amann R."/>
            <person name="Jetten M.S.M."/>
            <person name="Mascher T."/>
            <person name="Medema M.H."/>
            <person name="Devos D.P."/>
            <person name="Kaster A.-K."/>
            <person name="Ovreas L."/>
            <person name="Rohde M."/>
            <person name="Galperin M.Y."/>
            <person name="Jogler C."/>
        </authorList>
    </citation>
    <scope>NUCLEOTIDE SEQUENCE [LARGE SCALE GENOMIC DNA]</scope>
    <source>
        <strain evidence="6 7">Pr1d</strain>
    </source>
</reference>
<sequence length="223" mass="25102">MSTIAKQVYDRVIQAWGPQQWWPADSPFEVMVGAVLVQNTNWKNVERAIENLKSAAVLAPQELLALELEKLQELIRPAGYFRNKAKRLRALVQFFVDEFGGEIVAMQEVPLRQLRERLLSVHGIGPETADSILLYAVGQPALVVDAYTLRIFARHGWVPYGTSYDALQQHLAEELPVDTAIYNEFHALMVQLGKAHCRKAPLCDECPLQQLLPANGVVEQSRC</sequence>
<accession>A0A5B9QTN7</accession>
<dbReference type="InterPro" id="IPR023170">
    <property type="entry name" value="HhH_base_excis_C"/>
</dbReference>
<dbReference type="GO" id="GO:0046872">
    <property type="term" value="F:metal ion binding"/>
    <property type="evidence" value="ECO:0007669"/>
    <property type="project" value="UniProtKB-KW"/>
</dbReference>